<evidence type="ECO:0000256" key="3">
    <source>
        <dbReference type="ARBA" id="ARBA00022884"/>
    </source>
</evidence>
<comment type="function">
    <text evidence="7 10">This protein binds specifically to 23S rRNA; its binding is stimulated by other ribosomal proteins, e.g., L4, L17, and L20. It is important during the early stages of 50S assembly. It makes multiple contacts with different domains of the 23S rRNA in the assembled 50S subunit and ribosome.</text>
</comment>
<dbReference type="NCBIfam" id="TIGR01044">
    <property type="entry name" value="rplV_bact"/>
    <property type="match status" value="1"/>
</dbReference>
<dbReference type="PANTHER" id="PTHR13501">
    <property type="entry name" value="CHLOROPLAST 50S RIBOSOMAL PROTEIN L22-RELATED"/>
    <property type="match status" value="1"/>
</dbReference>
<accession>A0ABU9UDG8</accession>
<dbReference type="GO" id="GO:0005840">
    <property type="term" value="C:ribosome"/>
    <property type="evidence" value="ECO:0007669"/>
    <property type="project" value="UniProtKB-KW"/>
</dbReference>
<comment type="function">
    <text evidence="7">The globular domain of the protein is located near the polypeptide exit tunnel on the outside of the subunit, while an extended beta-hairpin is found that lines the wall of the exit tunnel in the center of the 70S ribosome.</text>
</comment>
<comment type="subunit">
    <text evidence="7 9">Part of the 50S ribosomal subunit.</text>
</comment>
<dbReference type="InterPro" id="IPR005727">
    <property type="entry name" value="Ribosomal_uL22_bac/chlpt-type"/>
</dbReference>
<keyword evidence="3 7" id="KW-0694">RNA-binding</keyword>
<dbReference type="RefSeq" id="WP_420070169.1">
    <property type="nucleotide sequence ID" value="NZ_JBCHKQ010000005.1"/>
</dbReference>
<dbReference type="InterPro" id="IPR001063">
    <property type="entry name" value="Ribosomal_uL22"/>
</dbReference>
<evidence type="ECO:0000256" key="7">
    <source>
        <dbReference type="HAMAP-Rule" id="MF_01331"/>
    </source>
</evidence>
<evidence type="ECO:0000256" key="6">
    <source>
        <dbReference type="ARBA" id="ARBA00035207"/>
    </source>
</evidence>
<evidence type="ECO:0000256" key="4">
    <source>
        <dbReference type="ARBA" id="ARBA00022980"/>
    </source>
</evidence>
<reference evidence="11 12" key="1">
    <citation type="submission" date="2024-03" db="EMBL/GenBank/DDBJ databases">
        <title>Ignisphaera cupida sp. nov., a hyperthermophilic hydrolytic archaeon from a hot spring of Kamchatka, and proposal of Ignisphaeraceae fam. nov.</title>
        <authorList>
            <person name="Podosokorskaya O.A."/>
            <person name="Elcheninov A.G."/>
            <person name="Maltseva A.I."/>
            <person name="Zayulina K.S."/>
            <person name="Novikov A."/>
            <person name="Merkel A.Y."/>
        </authorList>
    </citation>
    <scope>NUCLEOTIDE SEQUENCE [LARGE SCALE GENOMIC DNA]</scope>
    <source>
        <strain evidence="11 12">38H-sp</strain>
    </source>
</reference>
<dbReference type="Proteomes" id="UP001466331">
    <property type="component" value="Unassembled WGS sequence"/>
</dbReference>
<comment type="similarity">
    <text evidence="1 7 8">Belongs to the universal ribosomal protein uL22 family.</text>
</comment>
<evidence type="ECO:0000256" key="1">
    <source>
        <dbReference type="ARBA" id="ARBA00009451"/>
    </source>
</evidence>
<dbReference type="InterPro" id="IPR047867">
    <property type="entry name" value="Ribosomal_uL22_bac/org-type"/>
</dbReference>
<keyword evidence="2 7" id="KW-0699">rRNA-binding</keyword>
<comment type="caution">
    <text evidence="11">The sequence shown here is derived from an EMBL/GenBank/DDBJ whole genome shotgun (WGS) entry which is preliminary data.</text>
</comment>
<keyword evidence="5 7" id="KW-0687">Ribonucleoprotein</keyword>
<dbReference type="Pfam" id="PF00237">
    <property type="entry name" value="Ribosomal_L22"/>
    <property type="match status" value="1"/>
</dbReference>
<evidence type="ECO:0000313" key="11">
    <source>
        <dbReference type="EMBL" id="MEM5948717.1"/>
    </source>
</evidence>
<evidence type="ECO:0000313" key="12">
    <source>
        <dbReference type="Proteomes" id="UP001466331"/>
    </source>
</evidence>
<name>A0ABU9UDG8_9SPIR</name>
<keyword evidence="12" id="KW-1185">Reference proteome</keyword>
<evidence type="ECO:0000256" key="9">
    <source>
        <dbReference type="RuleBase" id="RU004006"/>
    </source>
</evidence>
<dbReference type="CDD" id="cd00336">
    <property type="entry name" value="Ribosomal_L22"/>
    <property type="match status" value="1"/>
</dbReference>
<dbReference type="InterPro" id="IPR018260">
    <property type="entry name" value="Ribosomal_uL22_CS"/>
</dbReference>
<keyword evidence="4 7" id="KW-0689">Ribosomal protein</keyword>
<dbReference type="EMBL" id="JBCHKQ010000005">
    <property type="protein sequence ID" value="MEM5948717.1"/>
    <property type="molecule type" value="Genomic_DNA"/>
</dbReference>
<protein>
    <recommendedName>
        <fullName evidence="6 7">Large ribosomal subunit protein uL22</fullName>
    </recommendedName>
</protein>
<evidence type="ECO:0000256" key="2">
    <source>
        <dbReference type="ARBA" id="ARBA00022730"/>
    </source>
</evidence>
<evidence type="ECO:0000256" key="5">
    <source>
        <dbReference type="ARBA" id="ARBA00023274"/>
    </source>
</evidence>
<sequence>MKQISGYRAVARYLRISPKKMRPVADLVRGKSYADSLAILENLPNKGARMLKKVISSAGANALYKNKNLDEDMLYVKELRVDEGPRLKRVWPRSRGRADLLLKRMSHVLVVLDEKENFR</sequence>
<evidence type="ECO:0000256" key="8">
    <source>
        <dbReference type="RuleBase" id="RU004005"/>
    </source>
</evidence>
<dbReference type="Gene3D" id="3.90.470.10">
    <property type="entry name" value="Ribosomal protein L22/L17"/>
    <property type="match status" value="1"/>
</dbReference>
<dbReference type="PROSITE" id="PS00464">
    <property type="entry name" value="RIBOSOMAL_L22"/>
    <property type="match status" value="1"/>
</dbReference>
<dbReference type="InterPro" id="IPR036394">
    <property type="entry name" value="Ribosomal_uL22_sf"/>
</dbReference>
<dbReference type="PANTHER" id="PTHR13501:SF8">
    <property type="entry name" value="LARGE RIBOSOMAL SUBUNIT PROTEIN UL22M"/>
    <property type="match status" value="1"/>
</dbReference>
<evidence type="ECO:0000256" key="10">
    <source>
        <dbReference type="RuleBase" id="RU004008"/>
    </source>
</evidence>
<proteinExistence type="inferred from homology"/>
<gene>
    <name evidence="7 11" type="primary">rplV</name>
    <name evidence="11" type="ORF">WKV44_09190</name>
</gene>
<dbReference type="HAMAP" id="MF_01331_B">
    <property type="entry name" value="Ribosomal_uL22_B"/>
    <property type="match status" value="1"/>
</dbReference>
<organism evidence="11 12">
    <name type="scientific">Rarispira pelagica</name>
    <dbReference type="NCBI Taxonomy" id="3141764"/>
    <lineage>
        <taxon>Bacteria</taxon>
        <taxon>Pseudomonadati</taxon>
        <taxon>Spirochaetota</taxon>
        <taxon>Spirochaetia</taxon>
        <taxon>Winmispirales</taxon>
        <taxon>Winmispiraceae</taxon>
        <taxon>Rarispira</taxon>
    </lineage>
</organism>
<dbReference type="SUPFAM" id="SSF54843">
    <property type="entry name" value="Ribosomal protein L22"/>
    <property type="match status" value="1"/>
</dbReference>